<proteinExistence type="predicted"/>
<accession>A0A561UG84</accession>
<feature type="transmembrane region" description="Helical" evidence="1">
    <location>
        <begin position="119"/>
        <end position="138"/>
    </location>
</feature>
<evidence type="ECO:0000313" key="2">
    <source>
        <dbReference type="EMBL" id="TWF98373.1"/>
    </source>
</evidence>
<dbReference type="AlphaFoldDB" id="A0A561UG84"/>
<evidence type="ECO:0000256" key="1">
    <source>
        <dbReference type="SAM" id="Phobius"/>
    </source>
</evidence>
<keyword evidence="1" id="KW-1133">Transmembrane helix</keyword>
<dbReference type="RefSeq" id="WP_145904818.1">
    <property type="nucleotide sequence ID" value="NZ_BAAAMZ010000046.1"/>
</dbReference>
<keyword evidence="1" id="KW-0812">Transmembrane</keyword>
<sequence length="191" mass="20384">MRSPSETPRIGRGWYVAAVLSAVVALGMCLLGWRQAALADKIGAHPVRVEGTVTQLPGGSGTYSAVSYQAAGQQRSAADLQLPQDAKVGDPVCLERAASDPGAVRICNQTYPQAAGVRLAQISVPVALLFCALCVLRIRRHHRRVAVRYGRGNQVIATVALATEALAEGMPAITQGKRSRRRHKAVRRAAR</sequence>
<protein>
    <submittedName>
        <fullName evidence="2">Uncharacterized protein</fullName>
    </submittedName>
</protein>
<dbReference type="EMBL" id="VIWT01000001">
    <property type="protein sequence ID" value="TWF98373.1"/>
    <property type="molecule type" value="Genomic_DNA"/>
</dbReference>
<dbReference type="OrthoDB" id="3870867at2"/>
<feature type="transmembrane region" description="Helical" evidence="1">
    <location>
        <begin position="12"/>
        <end position="33"/>
    </location>
</feature>
<name>A0A561UG84_9ACTN</name>
<dbReference type="Proteomes" id="UP000317940">
    <property type="component" value="Unassembled WGS sequence"/>
</dbReference>
<keyword evidence="1" id="KW-0472">Membrane</keyword>
<organism evidence="2 3">
    <name type="scientific">Kitasatospora viridis</name>
    <dbReference type="NCBI Taxonomy" id="281105"/>
    <lineage>
        <taxon>Bacteria</taxon>
        <taxon>Bacillati</taxon>
        <taxon>Actinomycetota</taxon>
        <taxon>Actinomycetes</taxon>
        <taxon>Kitasatosporales</taxon>
        <taxon>Streptomycetaceae</taxon>
        <taxon>Kitasatospora</taxon>
    </lineage>
</organism>
<reference evidence="2 3" key="1">
    <citation type="submission" date="2019-06" db="EMBL/GenBank/DDBJ databases">
        <title>Sequencing the genomes of 1000 actinobacteria strains.</title>
        <authorList>
            <person name="Klenk H.-P."/>
        </authorList>
    </citation>
    <scope>NUCLEOTIDE SEQUENCE [LARGE SCALE GENOMIC DNA]</scope>
    <source>
        <strain evidence="2 3">DSM 44826</strain>
    </source>
</reference>
<gene>
    <name evidence="2" type="ORF">FHX73_112181</name>
</gene>
<comment type="caution">
    <text evidence="2">The sequence shown here is derived from an EMBL/GenBank/DDBJ whole genome shotgun (WGS) entry which is preliminary data.</text>
</comment>
<keyword evidence="3" id="KW-1185">Reference proteome</keyword>
<evidence type="ECO:0000313" key="3">
    <source>
        <dbReference type="Proteomes" id="UP000317940"/>
    </source>
</evidence>